<comment type="pathway">
    <text evidence="6">Quinol/quinone metabolism; 1,4-dihydroxy-2-naphthoate biosynthesis; 1,4-dihydroxy-2-naphthoate from chorismate: step 2/7.</text>
</comment>
<dbReference type="GO" id="GO:0070204">
    <property type="term" value="F:2-succinyl-5-enolpyruvyl-6-hydroxy-3-cyclohexene-1-carboxylic-acid synthase activity"/>
    <property type="evidence" value="ECO:0007669"/>
    <property type="project" value="UniProtKB-EC"/>
</dbReference>
<evidence type="ECO:0000256" key="3">
    <source>
        <dbReference type="ARBA" id="ARBA00022842"/>
    </source>
</evidence>
<dbReference type="Pfam" id="PF02776">
    <property type="entry name" value="TPP_enzyme_N"/>
    <property type="match status" value="1"/>
</dbReference>
<name>A0ABT1AUG3_9FLAO</name>
<dbReference type="CDD" id="cd07037">
    <property type="entry name" value="TPP_PYR_MenD"/>
    <property type="match status" value="1"/>
</dbReference>
<dbReference type="NCBIfam" id="TIGR00173">
    <property type="entry name" value="menD"/>
    <property type="match status" value="1"/>
</dbReference>
<accession>A0ABT1AUG3</accession>
<feature type="domain" description="Thiamine pyrophosphate enzyme TPP-binding" evidence="7">
    <location>
        <begin position="422"/>
        <end position="565"/>
    </location>
</feature>
<evidence type="ECO:0000259" key="7">
    <source>
        <dbReference type="Pfam" id="PF02775"/>
    </source>
</evidence>
<evidence type="ECO:0000313" key="9">
    <source>
        <dbReference type="EMBL" id="MCO5723679.1"/>
    </source>
</evidence>
<evidence type="ECO:0000256" key="2">
    <source>
        <dbReference type="ARBA" id="ARBA00022723"/>
    </source>
</evidence>
<protein>
    <recommendedName>
        <fullName evidence="6">2-succinyl-5-enolpyruvyl-6-hydroxy-3-cyclohexene-1-carboxylate synthase</fullName>
        <shortName evidence="6">SEPHCHC synthase</shortName>
        <ecNumber evidence="6">2.2.1.9</ecNumber>
    </recommendedName>
    <alternativeName>
        <fullName evidence="6">Menaquinone biosynthesis protein MenD</fullName>
    </alternativeName>
</protein>
<comment type="caution">
    <text evidence="9">The sequence shown here is derived from an EMBL/GenBank/DDBJ whole genome shotgun (WGS) entry which is preliminary data.</text>
</comment>
<evidence type="ECO:0000259" key="8">
    <source>
        <dbReference type="Pfam" id="PF02776"/>
    </source>
</evidence>
<comment type="subunit">
    <text evidence="6">Homodimer.</text>
</comment>
<organism evidence="9 10">
    <name type="scientific">Robiginitalea marina</name>
    <dbReference type="NCBI Taxonomy" id="2954105"/>
    <lineage>
        <taxon>Bacteria</taxon>
        <taxon>Pseudomonadati</taxon>
        <taxon>Bacteroidota</taxon>
        <taxon>Flavobacteriia</taxon>
        <taxon>Flavobacteriales</taxon>
        <taxon>Flavobacteriaceae</taxon>
        <taxon>Robiginitalea</taxon>
    </lineage>
</organism>
<dbReference type="InterPro" id="IPR029061">
    <property type="entry name" value="THDP-binding"/>
</dbReference>
<comment type="similarity">
    <text evidence="6">Belongs to the TPP enzyme family. MenD subfamily.</text>
</comment>
<dbReference type="InterPro" id="IPR012001">
    <property type="entry name" value="Thiamin_PyroP_enz_TPP-bd_dom"/>
</dbReference>
<dbReference type="SUPFAM" id="SSF52518">
    <property type="entry name" value="Thiamin diphosphate-binding fold (THDP-binding)"/>
    <property type="match status" value="2"/>
</dbReference>
<dbReference type="Pfam" id="PF02775">
    <property type="entry name" value="TPP_enzyme_C"/>
    <property type="match status" value="1"/>
</dbReference>
<dbReference type="EC" id="2.2.1.9" evidence="6"/>
<feature type="domain" description="Thiamine pyrophosphate enzyme N-terminal TPP-binding" evidence="8">
    <location>
        <begin position="9"/>
        <end position="115"/>
    </location>
</feature>
<keyword evidence="4 6" id="KW-0786">Thiamine pyrophosphate</keyword>
<comment type="cofactor">
    <cofactor evidence="6">
        <name>Mg(2+)</name>
        <dbReference type="ChEBI" id="CHEBI:18420"/>
    </cofactor>
    <cofactor evidence="6">
        <name>Mn(2+)</name>
        <dbReference type="ChEBI" id="CHEBI:29035"/>
    </cofactor>
</comment>
<keyword evidence="10" id="KW-1185">Reference proteome</keyword>
<evidence type="ECO:0000256" key="1">
    <source>
        <dbReference type="ARBA" id="ARBA00022679"/>
    </source>
</evidence>
<dbReference type="InterPro" id="IPR004433">
    <property type="entry name" value="MenaQ_synth_MenD"/>
</dbReference>
<dbReference type="InterPro" id="IPR011766">
    <property type="entry name" value="TPP_enzyme_TPP-bd"/>
</dbReference>
<dbReference type="Gene3D" id="3.40.50.970">
    <property type="match status" value="2"/>
</dbReference>
<keyword evidence="5 6" id="KW-0464">Manganese</keyword>
<dbReference type="PANTHER" id="PTHR42916:SF1">
    <property type="entry name" value="PROTEIN PHYLLO, CHLOROPLASTIC"/>
    <property type="match status" value="1"/>
</dbReference>
<evidence type="ECO:0000256" key="5">
    <source>
        <dbReference type="ARBA" id="ARBA00023211"/>
    </source>
</evidence>
<dbReference type="CDD" id="cd02009">
    <property type="entry name" value="TPP_SHCHC_synthase"/>
    <property type="match status" value="1"/>
</dbReference>
<dbReference type="Proteomes" id="UP001206312">
    <property type="component" value="Unassembled WGS sequence"/>
</dbReference>
<dbReference type="EMBL" id="JAMXIB010000001">
    <property type="protein sequence ID" value="MCO5723679.1"/>
    <property type="molecule type" value="Genomic_DNA"/>
</dbReference>
<comment type="cofactor">
    <cofactor evidence="6">
        <name>thiamine diphosphate</name>
        <dbReference type="ChEBI" id="CHEBI:58937"/>
    </cofactor>
    <text evidence="6">Binds 1 thiamine pyrophosphate per subunit.</text>
</comment>
<comment type="function">
    <text evidence="6">Catalyzes the thiamine diphosphate-dependent decarboxylation of 2-oxoglutarate and the subsequent addition of the resulting succinic semialdehyde-thiamine pyrophosphate anion to isochorismate to yield 2-succinyl-5-enolpyruvyl-6-hydroxy-3-cyclohexene-1-carboxylate (SEPHCHC).</text>
</comment>
<sequence length="591" mass="65585">MNYSTIPLAHTLVFLCRSFGIRQVVISPGSRNAPLILGFTSDPFFECFSIVDERSAGFFALGLSQQSGEPTALVCTSGSALLNYYPAVAEAYYSRVPLVVLSADRPPYKVDIGDGQTIRQEGVFEKHIGFQANLLQDVSHAVDSYRWKEGERPEEAEGLLALQAERQALNEREISRGLHLARRDRLPVHFNAPFEEPLYGTSDTPVVAPVVHREETLPESEPDWEALGKKWRSYRRKIVLIGALPPGGVGEEALAFLAGDPSVVVFTETTSNVHHPSFFPSIDTILAPLERSESRADFFEALRPDLLLTIGGMVVSKKIKQFLRSFPPLEHWHADPYQAFDTFYVLTDHFGIGADRFLKALGSGVQPGSSSYRKPWEAFREACRKQRQAYLNQIPFSDMVAFQDILARIPQGAQVQLANSSTVRYAQLFDMHPTNPVFCNRGTSGIEGSTSTAVGASVGSGNQVVLLSGDLSFLYDRNGLWNSYLRADFRVIVINNQGGGIFRILPGKEDSAAFETYFETVQDSPLAPVCESHGLEYRCAASREDLQKALEDFFSPSAKPRLLEVKTPRKLNDRVLLGYFDFLTSAIPESL</sequence>
<dbReference type="PIRSF" id="PIRSF004983">
    <property type="entry name" value="MenD"/>
    <property type="match status" value="1"/>
</dbReference>
<dbReference type="PANTHER" id="PTHR42916">
    <property type="entry name" value="2-SUCCINYL-5-ENOLPYRUVYL-6-HYDROXY-3-CYCLOHEXENE-1-CARBOXYLATE SYNTHASE"/>
    <property type="match status" value="1"/>
</dbReference>
<evidence type="ECO:0000256" key="6">
    <source>
        <dbReference type="HAMAP-Rule" id="MF_01659"/>
    </source>
</evidence>
<comment type="catalytic activity">
    <reaction evidence="6">
        <text>isochorismate + 2-oxoglutarate + H(+) = 5-enolpyruvoyl-6-hydroxy-2-succinyl-cyclohex-3-ene-1-carboxylate + CO2</text>
        <dbReference type="Rhea" id="RHEA:25593"/>
        <dbReference type="ChEBI" id="CHEBI:15378"/>
        <dbReference type="ChEBI" id="CHEBI:16526"/>
        <dbReference type="ChEBI" id="CHEBI:16810"/>
        <dbReference type="ChEBI" id="CHEBI:29780"/>
        <dbReference type="ChEBI" id="CHEBI:58818"/>
        <dbReference type="EC" id="2.2.1.9"/>
    </reaction>
</comment>
<dbReference type="HAMAP" id="MF_01659">
    <property type="entry name" value="MenD"/>
    <property type="match status" value="1"/>
</dbReference>
<proteinExistence type="inferred from homology"/>
<gene>
    <name evidence="6 9" type="primary">menD</name>
    <name evidence="9" type="ORF">NG653_02340</name>
</gene>
<evidence type="ECO:0000256" key="4">
    <source>
        <dbReference type="ARBA" id="ARBA00023052"/>
    </source>
</evidence>
<dbReference type="Gene3D" id="3.40.50.1220">
    <property type="entry name" value="TPP-binding domain"/>
    <property type="match status" value="1"/>
</dbReference>
<keyword evidence="3 6" id="KW-0460">Magnesium</keyword>
<evidence type="ECO:0000313" key="10">
    <source>
        <dbReference type="Proteomes" id="UP001206312"/>
    </source>
</evidence>
<keyword evidence="2 6" id="KW-0479">Metal-binding</keyword>
<reference evidence="9 10" key="1">
    <citation type="submission" date="2022-06" db="EMBL/GenBank/DDBJ databases">
        <authorList>
            <person name="Xuan X."/>
        </authorList>
    </citation>
    <scope>NUCLEOTIDE SEQUENCE [LARGE SCALE GENOMIC DNA]</scope>
    <source>
        <strain evidence="9 10">2V75</strain>
    </source>
</reference>
<keyword evidence="1 6" id="KW-0808">Transferase</keyword>
<comment type="pathway">
    <text evidence="6">Quinol/quinone metabolism; menaquinone biosynthesis.</text>
</comment>
<dbReference type="RefSeq" id="WP_252740049.1">
    <property type="nucleotide sequence ID" value="NZ_JAMXIB010000001.1"/>
</dbReference>
<keyword evidence="6" id="KW-0474">Menaquinone biosynthesis</keyword>